<keyword evidence="5 15" id="KW-1003">Cell membrane</keyword>
<name>A0A125BE45_SHEFR</name>
<keyword evidence="7 15" id="KW-0808">Transferase</keyword>
<feature type="active site" evidence="15">
    <location>
        <position position="170"/>
    </location>
</feature>
<dbReference type="Pfam" id="PF06293">
    <property type="entry name" value="Kdo"/>
    <property type="match status" value="1"/>
</dbReference>
<dbReference type="RefSeq" id="WP_059747031.1">
    <property type="nucleotide sequence ID" value="NZ_LRDC01000040.1"/>
</dbReference>
<dbReference type="EC" id="2.7.1.166" evidence="4 15"/>
<evidence type="ECO:0000256" key="1">
    <source>
        <dbReference type="ARBA" id="ARBA00004515"/>
    </source>
</evidence>
<dbReference type="UniPathway" id="UPA00958"/>
<evidence type="ECO:0000256" key="5">
    <source>
        <dbReference type="ARBA" id="ARBA00022475"/>
    </source>
</evidence>
<evidence type="ECO:0000256" key="11">
    <source>
        <dbReference type="ARBA" id="ARBA00022985"/>
    </source>
</evidence>
<keyword evidence="12 15" id="KW-0472">Membrane</keyword>
<dbReference type="GO" id="GO:0009244">
    <property type="term" value="P:lipopolysaccharide core region biosynthetic process"/>
    <property type="evidence" value="ECO:0007669"/>
    <property type="project" value="UniProtKB-UniRule"/>
</dbReference>
<dbReference type="GO" id="GO:0005524">
    <property type="term" value="F:ATP binding"/>
    <property type="evidence" value="ECO:0007669"/>
    <property type="project" value="UniProtKB-UniRule"/>
</dbReference>
<comment type="subcellular location">
    <subcellularLocation>
        <location evidence="1 15">Cell inner membrane</location>
        <topology evidence="1 15">Peripheral membrane protein</topology>
        <orientation evidence="1 15">Cytoplasmic side</orientation>
    </subcellularLocation>
</comment>
<dbReference type="GO" id="GO:0016301">
    <property type="term" value="F:kinase activity"/>
    <property type="evidence" value="ECO:0007669"/>
    <property type="project" value="UniProtKB-KW"/>
</dbReference>
<dbReference type="Gene3D" id="1.10.510.10">
    <property type="entry name" value="Transferase(Phosphotransferase) domain 1"/>
    <property type="match status" value="1"/>
</dbReference>
<dbReference type="Proteomes" id="UP000055702">
    <property type="component" value="Unassembled WGS sequence"/>
</dbReference>
<gene>
    <name evidence="15" type="primary">kdkA</name>
    <name evidence="16" type="ORF">AWJ07_07915</name>
</gene>
<evidence type="ECO:0000256" key="8">
    <source>
        <dbReference type="ARBA" id="ARBA00022741"/>
    </source>
</evidence>
<comment type="pathway">
    <text evidence="2 15">Bacterial outer membrane biogenesis; LPS core biosynthesis.</text>
</comment>
<evidence type="ECO:0000256" key="15">
    <source>
        <dbReference type="HAMAP-Rule" id="MF_00521"/>
    </source>
</evidence>
<comment type="caution">
    <text evidence="16">The sequence shown here is derived from an EMBL/GenBank/DDBJ whole genome shotgun (WGS) entry which is preliminary data.</text>
</comment>
<dbReference type="InterPro" id="IPR022826">
    <property type="entry name" value="KDO_kinase"/>
</dbReference>
<evidence type="ECO:0000256" key="7">
    <source>
        <dbReference type="ARBA" id="ARBA00022679"/>
    </source>
</evidence>
<organism evidence="16">
    <name type="scientific">Shewanella frigidimarina</name>
    <dbReference type="NCBI Taxonomy" id="56812"/>
    <lineage>
        <taxon>Bacteria</taxon>
        <taxon>Pseudomonadati</taxon>
        <taxon>Pseudomonadota</taxon>
        <taxon>Gammaproteobacteria</taxon>
        <taxon>Alteromonadales</taxon>
        <taxon>Shewanellaceae</taxon>
        <taxon>Shewanella</taxon>
    </lineage>
</organism>
<dbReference type="GO" id="GO:0005886">
    <property type="term" value="C:plasma membrane"/>
    <property type="evidence" value="ECO:0007669"/>
    <property type="project" value="UniProtKB-SubCell"/>
</dbReference>
<evidence type="ECO:0000256" key="6">
    <source>
        <dbReference type="ARBA" id="ARBA00022519"/>
    </source>
</evidence>
<keyword evidence="10 15" id="KW-0067">ATP-binding</keyword>
<reference evidence="16 17" key="1">
    <citation type="submission" date="2016-01" db="EMBL/GenBank/DDBJ databases">
        <title>Draft genome of the antarctic isolate Shewanella frigidimarina Ag06-30.</title>
        <authorList>
            <person name="Parmeciano Di Noto G."/>
            <person name="Vazquez S."/>
            <person name="Mac Cormack W."/>
            <person name="Iriarte A."/>
            <person name="Quiroga C."/>
        </authorList>
    </citation>
    <scope>NUCLEOTIDE SEQUENCE [LARGE SCALE GENOMIC DNA]</scope>
    <source>
        <strain evidence="16 17">Ag06-30</strain>
    </source>
</reference>
<dbReference type="EMBL" id="LRDC01000040">
    <property type="protein sequence ID" value="KVX00668.1"/>
    <property type="molecule type" value="Genomic_DNA"/>
</dbReference>
<sequence>MQIKNTQLGHIAWCETTAQHIAPQDFAVDGWREKNAVVGQSKGRYTTWFVKTENSDCPQTWVLRHYWRGGMMEKFSRDAYFYTGLQRTRAVAELAILEVLYQEGFAVPRPIAANVERFGLWYRADIIIEHVAGANDLVAYLSHNPMTESQWYLLGETIAKFHQRGVYHADLNAKNILLAHGKFYLIDFDRGELRTPQPTWQQANLDRLLRSFNKEHAKLTTLQFSQQHWQQLLAGYQSINPI</sequence>
<dbReference type="AlphaFoldDB" id="A0A125BE45"/>
<evidence type="ECO:0000256" key="13">
    <source>
        <dbReference type="ARBA" id="ARBA00029511"/>
    </source>
</evidence>
<dbReference type="HAMAP" id="MF_00521">
    <property type="entry name" value="KDO_kinase"/>
    <property type="match status" value="1"/>
</dbReference>
<evidence type="ECO:0000256" key="12">
    <source>
        <dbReference type="ARBA" id="ARBA00023136"/>
    </source>
</evidence>
<comment type="function">
    <text evidence="15">Catalyzes the ATP-dependent phosphorylation of the 3-deoxy-D-manno-octulosonic acid (Kdo) residue in Kdo-lipid IV(A) at the 4-OH position.</text>
</comment>
<keyword evidence="6 15" id="KW-0997">Cell inner membrane</keyword>
<comment type="catalytic activity">
    <reaction evidence="14 15">
        <text>an alpha-Kdo-(2-&gt;6)-lipid IVA + ATP = a 4-O-phospho-alpha-Kdo-(2-&gt;6)-lipid IVA + ADP + H(+)</text>
        <dbReference type="Rhea" id="RHEA:74271"/>
        <dbReference type="ChEBI" id="CHEBI:15378"/>
        <dbReference type="ChEBI" id="CHEBI:30616"/>
        <dbReference type="ChEBI" id="CHEBI:176428"/>
        <dbReference type="ChEBI" id="CHEBI:193140"/>
        <dbReference type="ChEBI" id="CHEBI:456216"/>
        <dbReference type="EC" id="2.7.1.166"/>
    </reaction>
</comment>
<dbReference type="SUPFAM" id="SSF56112">
    <property type="entry name" value="Protein kinase-like (PK-like)"/>
    <property type="match status" value="1"/>
</dbReference>
<proteinExistence type="inferred from homology"/>
<evidence type="ECO:0000256" key="2">
    <source>
        <dbReference type="ARBA" id="ARBA00004713"/>
    </source>
</evidence>
<evidence type="ECO:0000256" key="4">
    <source>
        <dbReference type="ARBA" id="ARBA00011988"/>
    </source>
</evidence>
<comment type="similarity">
    <text evidence="3 15">Belongs to the protein kinase superfamily. KdkA/RfaP family.</text>
</comment>
<keyword evidence="9 15" id="KW-0418">Kinase</keyword>
<keyword evidence="8 15" id="KW-0547">Nucleotide-binding</keyword>
<evidence type="ECO:0000313" key="16">
    <source>
        <dbReference type="EMBL" id="KVX00668.1"/>
    </source>
</evidence>
<evidence type="ECO:0000256" key="9">
    <source>
        <dbReference type="ARBA" id="ARBA00022777"/>
    </source>
</evidence>
<dbReference type="NCBIfam" id="NF002475">
    <property type="entry name" value="PRK01723.1"/>
    <property type="match status" value="1"/>
</dbReference>
<evidence type="ECO:0000313" key="17">
    <source>
        <dbReference type="Proteomes" id="UP000055702"/>
    </source>
</evidence>
<dbReference type="GO" id="GO:0016773">
    <property type="term" value="F:phosphotransferase activity, alcohol group as acceptor"/>
    <property type="evidence" value="ECO:0007669"/>
    <property type="project" value="UniProtKB-UniRule"/>
</dbReference>
<protein>
    <recommendedName>
        <fullName evidence="13 15">3-deoxy-D-manno-octulosonic acid kinase</fullName>
        <shortName evidence="15">Kdo kinase</shortName>
        <ecNumber evidence="4 15">2.7.1.166</ecNumber>
    </recommendedName>
</protein>
<accession>A0A125BE45</accession>
<evidence type="ECO:0000256" key="14">
    <source>
        <dbReference type="ARBA" id="ARBA00034417"/>
    </source>
</evidence>
<evidence type="ECO:0000256" key="3">
    <source>
        <dbReference type="ARBA" id="ARBA00010327"/>
    </source>
</evidence>
<dbReference type="InterPro" id="IPR011009">
    <property type="entry name" value="Kinase-like_dom_sf"/>
</dbReference>
<evidence type="ECO:0000256" key="10">
    <source>
        <dbReference type="ARBA" id="ARBA00022840"/>
    </source>
</evidence>
<keyword evidence="11 15" id="KW-0448">Lipopolysaccharide biosynthesis</keyword>